<feature type="non-terminal residue" evidence="1">
    <location>
        <position position="62"/>
    </location>
</feature>
<sequence>HKSIYYLWKAFDVDPKVAGACGEIVAMKGKGWNKLLIPIVAAQNFEYKMSNILDKPFESVFG</sequence>
<proteinExistence type="predicted"/>
<keyword evidence="2" id="KW-1185">Reference proteome</keyword>
<evidence type="ECO:0000313" key="2">
    <source>
        <dbReference type="Proteomes" id="UP000789920"/>
    </source>
</evidence>
<dbReference type="EMBL" id="CAJVQC010176052">
    <property type="protein sequence ID" value="CAG8851414.1"/>
    <property type="molecule type" value="Genomic_DNA"/>
</dbReference>
<comment type="caution">
    <text evidence="1">The sequence shown here is derived from an EMBL/GenBank/DDBJ whole genome shotgun (WGS) entry which is preliminary data.</text>
</comment>
<gene>
    <name evidence="1" type="ORF">RPERSI_LOCUS36552</name>
</gene>
<evidence type="ECO:0000313" key="1">
    <source>
        <dbReference type="EMBL" id="CAG8851414.1"/>
    </source>
</evidence>
<accession>A0ACA9SZJ7</accession>
<organism evidence="1 2">
    <name type="scientific">Racocetra persica</name>
    <dbReference type="NCBI Taxonomy" id="160502"/>
    <lineage>
        <taxon>Eukaryota</taxon>
        <taxon>Fungi</taxon>
        <taxon>Fungi incertae sedis</taxon>
        <taxon>Mucoromycota</taxon>
        <taxon>Glomeromycotina</taxon>
        <taxon>Glomeromycetes</taxon>
        <taxon>Diversisporales</taxon>
        <taxon>Gigasporaceae</taxon>
        <taxon>Racocetra</taxon>
    </lineage>
</organism>
<reference evidence="1" key="1">
    <citation type="submission" date="2021-06" db="EMBL/GenBank/DDBJ databases">
        <authorList>
            <person name="Kallberg Y."/>
            <person name="Tangrot J."/>
            <person name="Rosling A."/>
        </authorList>
    </citation>
    <scope>NUCLEOTIDE SEQUENCE</scope>
    <source>
        <strain evidence="1">MA461A</strain>
    </source>
</reference>
<feature type="non-terminal residue" evidence="1">
    <location>
        <position position="1"/>
    </location>
</feature>
<name>A0ACA9SZJ7_9GLOM</name>
<protein>
    <submittedName>
        <fullName evidence="1">14007_t:CDS:1</fullName>
    </submittedName>
</protein>
<dbReference type="Proteomes" id="UP000789920">
    <property type="component" value="Unassembled WGS sequence"/>
</dbReference>